<name>A0A8S1R3L9_9CILI</name>
<dbReference type="Proteomes" id="UP000692954">
    <property type="component" value="Unassembled WGS sequence"/>
</dbReference>
<protein>
    <submittedName>
        <fullName evidence="1">Uncharacterized protein</fullName>
    </submittedName>
</protein>
<comment type="caution">
    <text evidence="1">The sequence shown here is derived from an EMBL/GenBank/DDBJ whole genome shotgun (WGS) entry which is preliminary data.</text>
</comment>
<dbReference type="OrthoDB" id="300742at2759"/>
<reference evidence="1" key="1">
    <citation type="submission" date="2021-01" db="EMBL/GenBank/DDBJ databases">
        <authorList>
            <consortium name="Genoscope - CEA"/>
            <person name="William W."/>
        </authorList>
    </citation>
    <scope>NUCLEOTIDE SEQUENCE</scope>
</reference>
<evidence type="ECO:0000313" key="1">
    <source>
        <dbReference type="EMBL" id="CAD8122115.1"/>
    </source>
</evidence>
<dbReference type="EMBL" id="CAJJDN010000136">
    <property type="protein sequence ID" value="CAD8122115.1"/>
    <property type="molecule type" value="Genomic_DNA"/>
</dbReference>
<evidence type="ECO:0000313" key="2">
    <source>
        <dbReference type="Proteomes" id="UP000692954"/>
    </source>
</evidence>
<proteinExistence type="predicted"/>
<organism evidence="1 2">
    <name type="scientific">Paramecium sonneborni</name>
    <dbReference type="NCBI Taxonomy" id="65129"/>
    <lineage>
        <taxon>Eukaryota</taxon>
        <taxon>Sar</taxon>
        <taxon>Alveolata</taxon>
        <taxon>Ciliophora</taxon>
        <taxon>Intramacronucleata</taxon>
        <taxon>Oligohymenophorea</taxon>
        <taxon>Peniculida</taxon>
        <taxon>Parameciidae</taxon>
        <taxon>Paramecium</taxon>
    </lineage>
</organism>
<gene>
    <name evidence="1" type="ORF">PSON_ATCC_30995.1.T1360104</name>
</gene>
<sequence length="1631" mass="200109">MEPVIQEIMAEVNGRYNLSNILDVLDKLRRTKRIDIEMYDKVYKQIITESRNDGDKWYQRYIPLNTKQLKGINNLNFSFDVKTSCDENNPNQTNRIPLSKFDKVQKFTSPTIFASPPTFETRATKLTDFQSDYQKELTNQILQQISDGKRRSVQSDYIKSEKQQKTHRTIQSFNINSLQQLISILQRKIMQHYRLAFNKIIYLYNEPVKLLQDAEIQAEPLNVTKFNLKDSLQIQKEIQQFQEKQTLKILFHHFDNFKQYWLRKKRIKYSRNQVLLMRKHNYIYRSFIKLRKYSIIHKQNRLKKTQADHFYSLNQLKLYFQKFFNYHLIQQDKKSKQKISIGLLRMKNQEILKNCFVKFKLYYQYRRNKHQNNLLAYGLYQLKLQKQYFSLWNNIVMNQQKRETNQIIMKKVLKKWKQYLQLNNFIRKQKQKADYLFSYLNKRKILNILKKFHNLIQNKSKYKKQLNGVYLFHLLRKTFQGFRINIQISEKKQEQYHQIGRFLQILYISKPFNILHQYTKEQKMKKELNSKALAIYRVNKLRRLTNFWLKWTKQKKIHKQQDIMNLPQIKQIQIQLYFNKYRLAFQRSLWLKNLVRIIRSKYQKEFVKELKLVNVRYKQENKYPLKLKQKVIRGLRINLINRLKKQQFHKQLLSLYEHNMVKHIFDYLKARTIDYRQKIINKRSVQRNLFGKYVAGPFYFWLNFTQKHSYKRNIRNNFDKLHVIKVYQKVFKSLNEYKWKKKIQKVQDQKNYPIIKQKQKQRFFQFWNAKRLSKGKIENFCICFTDLQKKIFFKHMKLIKVRDFQKKKYMIQGRIFYLIKFAFNQLNKYKIKKLKQRNNTEIIKKRQLHHLKSSSFKHMRKLFTFEQNVAYLTAITVLQIKKNLLQKYFKGFKELIVNKKKPRDQIMKLNKLRKCLLAWKVFTSKQQGSKLMIQTIKDIQKDQKLKFFRKLFLNKRIENAKIYYNHNLIKKVLLFWFDLTQSSQKTIYLSKILNQLRLQQLKKQFYKLIQHNKAIQLKKQQSIGITRKLFNIWLIKFSKLQQLQRFSKYITNKRKINMKHSLQILIENNKEIEAINNFNYKLLTQFFLKWKSNYQKSNSVKKIISIFQNGQKRITKTVFQKIKKNNKVNQIILLCQFIQKKKCFRKWFKQLNVIVGVSKLQLFLDQKEKDQFYKKAKKLFFLNKKLSLNFILGRNKLIRIFQKWAYLSKISKKLNNFEQKLQNVFGNKFFYKHCQNLFFYHLQSYKIKQLKGEFALKTFNKLVQNKQQFVLRQFYQNQVYHNYLKQKNIRKQIICFTLWAKLTNESVALKMFCKSIGEVYKRNMYQNMKIIKYFGDKNQNIFKQIDDLKKKKILKFWSILTQKRIGAQNIYKVIELNYNSKQQKLFFVSKFFDILTQNQYKTQKSKKFYEILNQIIQKKKKSSLQQVLEFSKQQFLSKFVKRKLKKHYFKLWRINKAVITLNRILSACYDRKLSNYIKIIKSYSQNQKAQQHYEEKQKWQLIQFLKKVKDETKKKFEYLASQQNSNIFNVYFQIWIIELLKRTNQRKQFQKIFSGFYLYHYRKIGAEFIKKLKLEKKLQIKDEFESQNSLIYSVFKGWKMLVDERKMLKKYLQQCSVEEKRGKSIPKNMPY</sequence>
<accession>A0A8S1R3L9</accession>
<keyword evidence="2" id="KW-1185">Reference proteome</keyword>